<organism evidence="1 2">
    <name type="scientific">Acidocella aromatica</name>
    <dbReference type="NCBI Taxonomy" id="1303579"/>
    <lineage>
        <taxon>Bacteria</taxon>
        <taxon>Pseudomonadati</taxon>
        <taxon>Pseudomonadota</taxon>
        <taxon>Alphaproteobacteria</taxon>
        <taxon>Acetobacterales</taxon>
        <taxon>Acidocellaceae</taxon>
        <taxon>Acidocella</taxon>
    </lineage>
</organism>
<name>A0A840VDX2_9PROT</name>
<evidence type="ECO:0000313" key="1">
    <source>
        <dbReference type="EMBL" id="MBB5373904.1"/>
    </source>
</evidence>
<sequence>MAANATFTRLNRANLGDLVAAAQDDDPRALANFLAEAGTSVAEYDGDGEIFSVLLPILADDYDIDLETSENATLADIAEATDTLVFILTQDDQDRYLEQLAPDNFDAKELAELYEDFTEDEADGAGEAMLTAIGALHQALGETDAEHVIVVTAG</sequence>
<dbReference type="RefSeq" id="WP_183266918.1">
    <property type="nucleotide sequence ID" value="NZ_JACHFJ010000010.1"/>
</dbReference>
<proteinExistence type="predicted"/>
<reference evidence="1 2" key="1">
    <citation type="submission" date="2020-08" db="EMBL/GenBank/DDBJ databases">
        <title>Genomic Encyclopedia of Type Strains, Phase IV (KMG-IV): sequencing the most valuable type-strain genomes for metagenomic binning, comparative biology and taxonomic classification.</title>
        <authorList>
            <person name="Goeker M."/>
        </authorList>
    </citation>
    <scope>NUCLEOTIDE SEQUENCE [LARGE SCALE GENOMIC DNA]</scope>
    <source>
        <strain evidence="1 2">DSM 27026</strain>
    </source>
</reference>
<protein>
    <submittedName>
        <fullName evidence="1">Uncharacterized protein</fullName>
    </submittedName>
</protein>
<comment type="caution">
    <text evidence="1">The sequence shown here is derived from an EMBL/GenBank/DDBJ whole genome shotgun (WGS) entry which is preliminary data.</text>
</comment>
<gene>
    <name evidence="1" type="ORF">HNP71_002171</name>
</gene>
<dbReference type="AlphaFoldDB" id="A0A840VDX2"/>
<evidence type="ECO:0000313" key="2">
    <source>
        <dbReference type="Proteomes" id="UP000553706"/>
    </source>
</evidence>
<dbReference type="Proteomes" id="UP000553706">
    <property type="component" value="Unassembled WGS sequence"/>
</dbReference>
<keyword evidence="2" id="KW-1185">Reference proteome</keyword>
<accession>A0A840VDX2</accession>
<dbReference type="EMBL" id="JACHFJ010000010">
    <property type="protein sequence ID" value="MBB5373904.1"/>
    <property type="molecule type" value="Genomic_DNA"/>
</dbReference>